<dbReference type="Gramene" id="RZC68145">
    <property type="protein sequence ID" value="RZC68145"/>
    <property type="gene ID" value="C5167_031403"/>
</dbReference>
<dbReference type="FunFam" id="3.40.50.2000:FF:000065">
    <property type="entry name" value="Glycosyltransferase"/>
    <property type="match status" value="1"/>
</dbReference>
<organism evidence="7 8">
    <name type="scientific">Papaver somniferum</name>
    <name type="common">Opium poppy</name>
    <dbReference type="NCBI Taxonomy" id="3469"/>
    <lineage>
        <taxon>Eukaryota</taxon>
        <taxon>Viridiplantae</taxon>
        <taxon>Streptophyta</taxon>
        <taxon>Embryophyta</taxon>
        <taxon>Tracheophyta</taxon>
        <taxon>Spermatophyta</taxon>
        <taxon>Magnoliopsida</taxon>
        <taxon>Ranunculales</taxon>
        <taxon>Papaveraceae</taxon>
        <taxon>Papaveroideae</taxon>
        <taxon>Papaver</taxon>
    </lineage>
</organism>
<feature type="domain" description="Glycosyltransferase N-terminal" evidence="6">
    <location>
        <begin position="309"/>
        <end position="349"/>
    </location>
</feature>
<evidence type="ECO:0000256" key="2">
    <source>
        <dbReference type="ARBA" id="ARBA00022676"/>
    </source>
</evidence>
<dbReference type="EC" id="2.4.1.323" evidence="5"/>
<gene>
    <name evidence="7" type="ORF">C5167_031403</name>
</gene>
<dbReference type="Proteomes" id="UP000316621">
    <property type="component" value="Chromosome 7"/>
</dbReference>
<dbReference type="PANTHER" id="PTHR11926:SF1392">
    <property type="entry name" value="GLYCOSYLTRANSFERASE"/>
    <property type="match status" value="1"/>
</dbReference>
<dbReference type="GO" id="GO:0102970">
    <property type="term" value="F:7-deoxyloganetic acid glucosyltransferase activity"/>
    <property type="evidence" value="ECO:0007669"/>
    <property type="project" value="UniProtKB-EC"/>
</dbReference>
<keyword evidence="3" id="KW-0808">Transferase</keyword>
<accession>A0A4Y7K819</accession>
<evidence type="ECO:0000259" key="6">
    <source>
        <dbReference type="Pfam" id="PF26168"/>
    </source>
</evidence>
<sequence>MESFLRCRDLPSYYRDKEVNRRNLDFINTATLHSIQAKAHMLNTFDDIEAPILSHLRSYCPNLYTLGPLNALLNTLRSSTTTKFSSSLPVSSNASLYAEDRSCMTWLDGQPKKSVVYVSFGSIATVSRKQWLEIWYGLINSGHRFLWARRPDSLLLEDGEENQIQAEIVEATKERGYMVDWAPQEEVLNHPAVGGFFTHSGWNSTLESMVAGVPMVCWPHLADQQINSRYVSEVWKIGMNMQDDSDRITVEKLIREMMVDKRDELMKSASKVAEMARRSVGREGSSYRNYEALLEFIRKSVIPPAIPHVLIFPFPAQGHINSMLKLAEILCLSGINVTFVNTQQNHKRQLIFGNLHSRFGKFLGFSFEAIQDGLSTDQHHSAGFCSSQDLVTDMFNRVKNFMAPNEDMDQLIRSVPEMESFLRCRDLPSFYRAKEVNHPHLDFVNTATVTSIRATAHILNTFEDIEAPTLSQLRSYYPNLYTIGPLNALLNSLRSNSTYTSSSLPVSCNASLYEEDRSCMTWLDKQPEKSVVYVSFGSIAMVTREQWLEIWCGLVNSSYRFLWVRRPDSLPVDDNEESRIQAELVETTKEKGYMVEWAPQEEVLNHPAVGGFFTHSGWNSTLESMAAGLPMVCWPHVADQQINSRYVSEVWKIGMDMKDKCNRVTVEKLIREMMVDKRDELMKSTVKVAEMARKSVSRDGSSYRNYEALLEFLRKSNMAETRSSATPHVLIFPFPAQGHVNSMLKLAEILSISGINVTFVNTQQNQSRQLSFGNVQSRFNKFPGFCFETIQDGLPDNQHHSAGFRSFQDVVEDMFNRVKNVITPSFRELLISNRFKSDARGPVSCIITDGVASFAIDVAEELGIPSISFRTISACCTWIYFCTSKLVESGDVPFKADEDMDRLVRSVPEMESFLRCRDLPSLYRAKEISHPNLDFVRTETLHSVRATAHILNTFDDLEAPILPHLRSYWPNLYTVGPLNALLNALRSSTTDFSASLPVSSNASLYAEDRSCMTWLDKQPEKSVVYVSFGSVAMVSQEQWFEIWYGLVNCSYRFLWVRRPESLLLEDGEENRIQAELIEATKERGYTVDWAPQEEVLNHPAVGVFLTHNGWNSTLECMVAGVPMLCWPHLADQQINSRYVSEVWKIGMDIKDNLNRSTVEKLIREIMGEKREELMKSTEKVAQMARKSVSSDGSSYRNFEALLEFIRKSC</sequence>
<dbReference type="GO" id="GO:0080044">
    <property type="term" value="F:quercetin 7-O-glucosyltransferase activity"/>
    <property type="evidence" value="ECO:0007669"/>
    <property type="project" value="TreeGrafter"/>
</dbReference>
<keyword evidence="8" id="KW-1185">Reference proteome</keyword>
<evidence type="ECO:0000313" key="8">
    <source>
        <dbReference type="Proteomes" id="UP000316621"/>
    </source>
</evidence>
<dbReference type="InterPro" id="IPR058980">
    <property type="entry name" value="Glyco_transf_N"/>
</dbReference>
<feature type="domain" description="Glycosyltransferase N-terminal" evidence="6">
    <location>
        <begin position="729"/>
        <end position="796"/>
    </location>
</feature>
<dbReference type="Pfam" id="PF00201">
    <property type="entry name" value="UDPGT"/>
    <property type="match status" value="3"/>
</dbReference>
<evidence type="ECO:0000256" key="4">
    <source>
        <dbReference type="ARBA" id="ARBA00051827"/>
    </source>
</evidence>
<reference evidence="7 8" key="1">
    <citation type="journal article" date="2018" name="Science">
        <title>The opium poppy genome and morphinan production.</title>
        <authorList>
            <person name="Guo L."/>
            <person name="Winzer T."/>
            <person name="Yang X."/>
            <person name="Li Y."/>
            <person name="Ning Z."/>
            <person name="He Z."/>
            <person name="Teodor R."/>
            <person name="Lu Y."/>
            <person name="Bowser T.A."/>
            <person name="Graham I.A."/>
            <person name="Ye K."/>
        </authorList>
    </citation>
    <scope>NUCLEOTIDE SEQUENCE [LARGE SCALE GENOMIC DNA]</scope>
    <source>
        <strain evidence="8">cv. HN1</strain>
        <tissue evidence="7">Leaves</tissue>
    </source>
</reference>
<dbReference type="OMA" id="LIREMMV"/>
<name>A0A4Y7K819_PAPSO</name>
<evidence type="ECO:0000256" key="1">
    <source>
        <dbReference type="ARBA" id="ARBA00009995"/>
    </source>
</evidence>
<dbReference type="Gene3D" id="3.40.50.2000">
    <property type="entry name" value="Glycogen Phosphorylase B"/>
    <property type="match status" value="6"/>
</dbReference>
<comment type="similarity">
    <text evidence="1">Belongs to the UDP-glycosyltransferase family.</text>
</comment>
<dbReference type="Pfam" id="PF26168">
    <property type="entry name" value="Glyco_transf_N"/>
    <property type="match status" value="2"/>
</dbReference>
<dbReference type="GO" id="GO:0080043">
    <property type="term" value="F:quercetin 3-O-glucosyltransferase activity"/>
    <property type="evidence" value="ECO:0007669"/>
    <property type="project" value="TreeGrafter"/>
</dbReference>
<evidence type="ECO:0000256" key="5">
    <source>
        <dbReference type="ARBA" id="ARBA00066941"/>
    </source>
</evidence>
<proteinExistence type="inferred from homology"/>
<dbReference type="CDD" id="cd03784">
    <property type="entry name" value="GT1_Gtf-like"/>
    <property type="match status" value="3"/>
</dbReference>
<dbReference type="EMBL" id="CM010721">
    <property type="protein sequence ID" value="RZC68145.1"/>
    <property type="molecule type" value="Genomic_DNA"/>
</dbReference>
<dbReference type="InterPro" id="IPR035595">
    <property type="entry name" value="UDP_glycos_trans_CS"/>
</dbReference>
<dbReference type="AlphaFoldDB" id="A0A4Y7K819"/>
<dbReference type="PANTHER" id="PTHR11926">
    <property type="entry name" value="GLUCOSYL/GLUCURONOSYL TRANSFERASES"/>
    <property type="match status" value="1"/>
</dbReference>
<keyword evidence="2" id="KW-0328">Glycosyltransferase</keyword>
<dbReference type="SUPFAM" id="SSF53756">
    <property type="entry name" value="UDP-Glycosyltransferase/glycogen phosphorylase"/>
    <property type="match status" value="3"/>
</dbReference>
<dbReference type="InterPro" id="IPR002213">
    <property type="entry name" value="UDP_glucos_trans"/>
</dbReference>
<evidence type="ECO:0000313" key="7">
    <source>
        <dbReference type="EMBL" id="RZC68145.1"/>
    </source>
</evidence>
<protein>
    <recommendedName>
        <fullName evidence="5">7-deoxyloganetic acid glucosyltransferase</fullName>
        <ecNumber evidence="5">2.4.1.323</ecNumber>
    </recommendedName>
</protein>
<comment type="catalytic activity">
    <reaction evidence="4">
        <text>7-deoxyloganetate + UDP-alpha-D-glucose = 7-deoxyloganate + UDP + H(+)</text>
        <dbReference type="Rhea" id="RHEA:39895"/>
        <dbReference type="ChEBI" id="CHEBI:15378"/>
        <dbReference type="ChEBI" id="CHEBI:58223"/>
        <dbReference type="ChEBI" id="CHEBI:58885"/>
        <dbReference type="ChEBI" id="CHEBI:76844"/>
        <dbReference type="ChEBI" id="CHEBI:76846"/>
        <dbReference type="EC" id="2.4.1.323"/>
    </reaction>
</comment>
<dbReference type="PROSITE" id="PS00375">
    <property type="entry name" value="UDPGT"/>
    <property type="match status" value="2"/>
</dbReference>
<dbReference type="FunFam" id="3.40.50.2000:FF:000040">
    <property type="entry name" value="UDP-glycosyltransferase 76C1"/>
    <property type="match status" value="3"/>
</dbReference>
<evidence type="ECO:0000256" key="3">
    <source>
        <dbReference type="ARBA" id="ARBA00022679"/>
    </source>
</evidence>